<feature type="non-terminal residue" evidence="2">
    <location>
        <position position="157"/>
    </location>
</feature>
<feature type="non-terminal residue" evidence="2">
    <location>
        <position position="1"/>
    </location>
</feature>
<evidence type="ECO:0000313" key="3">
    <source>
        <dbReference type="Proteomes" id="UP000574390"/>
    </source>
</evidence>
<gene>
    <name evidence="2" type="ORF">FOZ62_020042</name>
</gene>
<feature type="region of interest" description="Disordered" evidence="1">
    <location>
        <begin position="81"/>
        <end position="104"/>
    </location>
</feature>
<reference evidence="2 3" key="1">
    <citation type="submission" date="2020-04" db="EMBL/GenBank/DDBJ databases">
        <title>Perkinsus olseni comparative genomics.</title>
        <authorList>
            <person name="Bogema D.R."/>
        </authorList>
    </citation>
    <scope>NUCLEOTIDE SEQUENCE [LARGE SCALE GENOMIC DNA]</scope>
    <source>
        <strain evidence="2">ATCC PRA-205</strain>
    </source>
</reference>
<evidence type="ECO:0000313" key="2">
    <source>
        <dbReference type="EMBL" id="KAF4734627.1"/>
    </source>
</evidence>
<protein>
    <submittedName>
        <fullName evidence="2">Uncharacterized protein</fullName>
    </submittedName>
</protein>
<proteinExistence type="predicted"/>
<sequence length="157" mass="17968">GAIKRDLETGHYKIKIYGLNEEEGEKKEKRLPTSSSLRRTGDALISYQSVESVPIAIDRYDDYKLREDCRIHVARASFGHYGDSTVQPDKVDNTPDDDDDDVASHLDNDTLKLMASRNNKRRLKLLELRRKEVEAAASWEDDQAGRDRARKPIIVLK</sequence>
<dbReference type="Proteomes" id="UP000574390">
    <property type="component" value="Unassembled WGS sequence"/>
</dbReference>
<organism evidence="2 3">
    <name type="scientific">Perkinsus olseni</name>
    <name type="common">Perkinsus atlanticus</name>
    <dbReference type="NCBI Taxonomy" id="32597"/>
    <lineage>
        <taxon>Eukaryota</taxon>
        <taxon>Sar</taxon>
        <taxon>Alveolata</taxon>
        <taxon>Perkinsozoa</taxon>
        <taxon>Perkinsea</taxon>
        <taxon>Perkinsida</taxon>
        <taxon>Perkinsidae</taxon>
        <taxon>Perkinsus</taxon>
    </lineage>
</organism>
<dbReference type="AlphaFoldDB" id="A0A7J6SPG9"/>
<dbReference type="EMBL" id="JABANM010013261">
    <property type="protein sequence ID" value="KAF4734627.1"/>
    <property type="molecule type" value="Genomic_DNA"/>
</dbReference>
<evidence type="ECO:0000256" key="1">
    <source>
        <dbReference type="SAM" id="MobiDB-lite"/>
    </source>
</evidence>
<name>A0A7J6SPG9_PEROL</name>
<comment type="caution">
    <text evidence="2">The sequence shown here is derived from an EMBL/GenBank/DDBJ whole genome shotgun (WGS) entry which is preliminary data.</text>
</comment>
<accession>A0A7J6SPG9</accession>